<evidence type="ECO:0000313" key="7">
    <source>
        <dbReference type="Proteomes" id="UP000218615"/>
    </source>
</evidence>
<dbReference type="GO" id="GO:0000774">
    <property type="term" value="F:adenyl-nucleotide exchange factor activity"/>
    <property type="evidence" value="ECO:0007669"/>
    <property type="project" value="InterPro"/>
</dbReference>
<dbReference type="CDD" id="cd00446">
    <property type="entry name" value="GrpE"/>
    <property type="match status" value="1"/>
</dbReference>
<dbReference type="GO" id="GO:0042803">
    <property type="term" value="F:protein homodimerization activity"/>
    <property type="evidence" value="ECO:0007669"/>
    <property type="project" value="InterPro"/>
</dbReference>
<keyword evidence="2 3" id="KW-0143">Chaperone</keyword>
<dbReference type="SUPFAM" id="SSF58014">
    <property type="entry name" value="Coiled-coil domain of nucleotide exchange factor GrpE"/>
    <property type="match status" value="1"/>
</dbReference>
<dbReference type="Gene3D" id="3.90.20.20">
    <property type="match status" value="1"/>
</dbReference>
<dbReference type="PANTHER" id="PTHR21237">
    <property type="entry name" value="GRPE PROTEIN"/>
    <property type="match status" value="1"/>
</dbReference>
<feature type="region of interest" description="Disordered" evidence="5">
    <location>
        <begin position="1"/>
        <end position="62"/>
    </location>
</feature>
<dbReference type="AlphaFoldDB" id="A0A284VNK7"/>
<comment type="similarity">
    <text evidence="1 3 4">Belongs to the GrpE family.</text>
</comment>
<reference evidence="7" key="1">
    <citation type="submission" date="2017-06" db="EMBL/GenBank/DDBJ databases">
        <authorList>
            <person name="Cremers G."/>
        </authorList>
    </citation>
    <scope>NUCLEOTIDE SEQUENCE [LARGE SCALE GENOMIC DNA]</scope>
</reference>
<dbReference type="Proteomes" id="UP000218615">
    <property type="component" value="Unassembled WGS sequence"/>
</dbReference>
<name>A0A284VNK7_9EURY</name>
<feature type="compositionally biased region" description="Basic and acidic residues" evidence="5">
    <location>
        <begin position="1"/>
        <end position="15"/>
    </location>
</feature>
<evidence type="ECO:0000256" key="2">
    <source>
        <dbReference type="ARBA" id="ARBA00023186"/>
    </source>
</evidence>
<protein>
    <recommendedName>
        <fullName evidence="3">Protein GrpE</fullName>
    </recommendedName>
    <alternativeName>
        <fullName evidence="3">HSP-70 cofactor</fullName>
    </alternativeName>
</protein>
<dbReference type="SUPFAM" id="SSF51064">
    <property type="entry name" value="Head domain of nucleotide exchange factor GrpE"/>
    <property type="match status" value="1"/>
</dbReference>
<comment type="function">
    <text evidence="3">Participates actively in the response to hyperosmotic and heat shock by preventing the aggregation of stress-denatured proteins, in association with DnaK and GrpE. It is the nucleotide exchange factor for DnaK and may function as a thermosensor. Unfolded proteins bind initially to DnaJ; upon interaction with the DnaJ-bound protein, DnaK hydrolyzes its bound ATP, resulting in the formation of a stable complex. GrpE releases ADP from DnaK; ATP binding to DnaK triggers the release of the substrate protein, thus completing the reaction cycle. Several rounds of ATP-dependent interactions between DnaJ, DnaK and GrpE are required for fully efficient folding.</text>
</comment>
<accession>A0A284VNK7</accession>
<dbReference type="NCBIfam" id="NF010738">
    <property type="entry name" value="PRK14140.1"/>
    <property type="match status" value="1"/>
</dbReference>
<dbReference type="OrthoDB" id="372230at2157"/>
<dbReference type="GO" id="GO:0051087">
    <property type="term" value="F:protein-folding chaperone binding"/>
    <property type="evidence" value="ECO:0007669"/>
    <property type="project" value="InterPro"/>
</dbReference>
<feature type="compositionally biased region" description="Acidic residues" evidence="5">
    <location>
        <begin position="16"/>
        <end position="28"/>
    </location>
</feature>
<dbReference type="RefSeq" id="WP_096205281.1">
    <property type="nucleotide sequence ID" value="NZ_FZMP01000116.1"/>
</dbReference>
<organism evidence="6 7">
    <name type="scientific">Candidatus Methanoperedens nitratireducens</name>
    <dbReference type="NCBI Taxonomy" id="1392998"/>
    <lineage>
        <taxon>Archaea</taxon>
        <taxon>Methanobacteriati</taxon>
        <taxon>Methanobacteriota</taxon>
        <taxon>Stenosarchaea group</taxon>
        <taxon>Methanomicrobia</taxon>
        <taxon>Methanosarcinales</taxon>
        <taxon>ANME-2 cluster</taxon>
        <taxon>Candidatus Methanoperedentaceae</taxon>
        <taxon>Candidatus Methanoperedens</taxon>
    </lineage>
</organism>
<keyword evidence="3" id="KW-0963">Cytoplasm</keyword>
<dbReference type="GO" id="GO:0051082">
    <property type="term" value="F:unfolded protein binding"/>
    <property type="evidence" value="ECO:0007669"/>
    <property type="project" value="TreeGrafter"/>
</dbReference>
<dbReference type="EMBL" id="FZMP01000116">
    <property type="protein sequence ID" value="SNQ60793.1"/>
    <property type="molecule type" value="Genomic_DNA"/>
</dbReference>
<comment type="subunit">
    <text evidence="3">Homodimer.</text>
</comment>
<dbReference type="InterPro" id="IPR000740">
    <property type="entry name" value="GrpE"/>
</dbReference>
<evidence type="ECO:0000256" key="3">
    <source>
        <dbReference type="HAMAP-Rule" id="MF_01151"/>
    </source>
</evidence>
<dbReference type="GO" id="GO:0006457">
    <property type="term" value="P:protein folding"/>
    <property type="evidence" value="ECO:0007669"/>
    <property type="project" value="InterPro"/>
</dbReference>
<evidence type="ECO:0000256" key="4">
    <source>
        <dbReference type="RuleBase" id="RU004478"/>
    </source>
</evidence>
<gene>
    <name evidence="3 6" type="primary">grpE</name>
    <name evidence="6" type="ORF">MNV_2020006</name>
</gene>
<proteinExistence type="inferred from homology"/>
<dbReference type="Gene3D" id="2.30.22.10">
    <property type="entry name" value="Head domain of nucleotide exchange factor GrpE"/>
    <property type="match status" value="1"/>
</dbReference>
<keyword evidence="7" id="KW-1185">Reference proteome</keyword>
<keyword evidence="3" id="KW-0346">Stress response</keyword>
<dbReference type="InterPro" id="IPR009012">
    <property type="entry name" value="GrpE_head"/>
</dbReference>
<dbReference type="InterPro" id="IPR013805">
    <property type="entry name" value="GrpE_CC"/>
</dbReference>
<dbReference type="PANTHER" id="PTHR21237:SF23">
    <property type="entry name" value="GRPE PROTEIN HOMOLOG, MITOCHONDRIAL"/>
    <property type="match status" value="1"/>
</dbReference>
<comment type="subcellular location">
    <subcellularLocation>
        <location evidence="3">Cytoplasm</location>
    </subcellularLocation>
</comment>
<dbReference type="GO" id="GO:0005737">
    <property type="term" value="C:cytoplasm"/>
    <property type="evidence" value="ECO:0007669"/>
    <property type="project" value="UniProtKB-SubCell"/>
</dbReference>
<dbReference type="Pfam" id="PF01025">
    <property type="entry name" value="GrpE"/>
    <property type="match status" value="1"/>
</dbReference>
<feature type="compositionally biased region" description="Basic and acidic residues" evidence="5">
    <location>
        <begin position="29"/>
        <end position="62"/>
    </location>
</feature>
<dbReference type="STRING" id="1392998.ANME2D_00672"/>
<dbReference type="PRINTS" id="PR00773">
    <property type="entry name" value="GRPEPROTEIN"/>
</dbReference>
<sequence>MVSNKEGKEGKKVDVEESEPSEPEEIEEPDPHEKTLIKELEDTKKQLEETEETKKQLEETKKQHAECKDSFLRLSAEFENVRKRTLKEKEEFVKYANEKLILELIDIMENLERGLKNAKKAENKEKLIEGMELIHKQFKNVLEKNGLTPIKALGERFDPYKHEAMMQTITDEYEDGTILEEFARGYMLNNKVILYSKVRVSKRKEDKIENEVK</sequence>
<dbReference type="HAMAP" id="MF_01151">
    <property type="entry name" value="GrpE"/>
    <property type="match status" value="1"/>
</dbReference>
<evidence type="ECO:0000256" key="5">
    <source>
        <dbReference type="SAM" id="MobiDB-lite"/>
    </source>
</evidence>
<evidence type="ECO:0000256" key="1">
    <source>
        <dbReference type="ARBA" id="ARBA00009054"/>
    </source>
</evidence>
<evidence type="ECO:0000313" key="6">
    <source>
        <dbReference type="EMBL" id="SNQ60793.1"/>
    </source>
</evidence>